<name>A0A5N6H2T2_ASPFL</name>
<dbReference type="AlphaFoldDB" id="A0A5N6H2T2"/>
<sequence length="174" mass="18966">MSGLAKSRKKKGILAGGAKSTTHSYLDNNNNNNNNHGRISFSVCAVLHQIHSGHGAVLIPILSLLDLHLYILVSLFLLNQASHAPQLIHLELEKEPPLGGFPMHPWQQRKVLVGTRPTSDRLGQPDRLEPTASMLGYMTISTLIKQTIAGGESPPLEYPVRGPIHAGRSTSPRH</sequence>
<reference evidence="2" key="1">
    <citation type="submission" date="2019-04" db="EMBL/GenBank/DDBJ databases">
        <title>Friends and foes A comparative genomics study of 23 Aspergillus species from section Flavi.</title>
        <authorList>
            <consortium name="DOE Joint Genome Institute"/>
            <person name="Kjaerbolling I."/>
            <person name="Vesth T."/>
            <person name="Frisvad J.C."/>
            <person name="Nybo J.L."/>
            <person name="Theobald S."/>
            <person name="Kildgaard S."/>
            <person name="Isbrandt T."/>
            <person name="Kuo A."/>
            <person name="Sato A."/>
            <person name="Lyhne E.K."/>
            <person name="Kogle M.E."/>
            <person name="Wiebenga A."/>
            <person name="Kun R.S."/>
            <person name="Lubbers R.J."/>
            <person name="Makela M.R."/>
            <person name="Barry K."/>
            <person name="Chovatia M."/>
            <person name="Clum A."/>
            <person name="Daum C."/>
            <person name="Haridas S."/>
            <person name="He G."/>
            <person name="LaButti K."/>
            <person name="Lipzen A."/>
            <person name="Mondo S."/>
            <person name="Riley R."/>
            <person name="Salamov A."/>
            <person name="Simmons B.A."/>
            <person name="Magnuson J.K."/>
            <person name="Henrissat B."/>
            <person name="Mortensen U.H."/>
            <person name="Larsen T.O."/>
            <person name="Devries R.P."/>
            <person name="Grigoriev I.V."/>
            <person name="Machida M."/>
            <person name="Baker S.E."/>
            <person name="Andersen M.R."/>
        </authorList>
    </citation>
    <scope>NUCLEOTIDE SEQUENCE [LARGE SCALE GENOMIC DNA]</scope>
    <source>
        <strain evidence="2">CBS 121.62</strain>
    </source>
</reference>
<evidence type="ECO:0000313" key="2">
    <source>
        <dbReference type="EMBL" id="KAB8247809.1"/>
    </source>
</evidence>
<protein>
    <submittedName>
        <fullName evidence="2">Uncharacterized protein</fullName>
    </submittedName>
</protein>
<dbReference type="EMBL" id="ML734585">
    <property type="protein sequence ID" value="KAB8247809.1"/>
    <property type="molecule type" value="Genomic_DNA"/>
</dbReference>
<dbReference type="VEuPathDB" id="FungiDB:AFLA_003595"/>
<feature type="region of interest" description="Disordered" evidence="1">
    <location>
        <begin position="154"/>
        <end position="174"/>
    </location>
</feature>
<gene>
    <name evidence="2" type="ORF">BDV35DRAFT_181853</name>
</gene>
<proteinExistence type="predicted"/>
<organism evidence="2">
    <name type="scientific">Aspergillus flavus</name>
    <dbReference type="NCBI Taxonomy" id="5059"/>
    <lineage>
        <taxon>Eukaryota</taxon>
        <taxon>Fungi</taxon>
        <taxon>Dikarya</taxon>
        <taxon>Ascomycota</taxon>
        <taxon>Pezizomycotina</taxon>
        <taxon>Eurotiomycetes</taxon>
        <taxon>Eurotiomycetidae</taxon>
        <taxon>Eurotiales</taxon>
        <taxon>Aspergillaceae</taxon>
        <taxon>Aspergillus</taxon>
        <taxon>Aspergillus subgen. Circumdati</taxon>
    </lineage>
</organism>
<accession>A0A5N6H2T2</accession>
<dbReference type="Proteomes" id="UP000325434">
    <property type="component" value="Unassembled WGS sequence"/>
</dbReference>
<evidence type="ECO:0000256" key="1">
    <source>
        <dbReference type="SAM" id="MobiDB-lite"/>
    </source>
</evidence>